<organism evidence="7 8">
    <name type="scientific">Paenibacillus polysaccharolyticus</name>
    <dbReference type="NCBI Taxonomy" id="582692"/>
    <lineage>
        <taxon>Bacteria</taxon>
        <taxon>Bacillati</taxon>
        <taxon>Bacillota</taxon>
        <taxon>Bacilli</taxon>
        <taxon>Bacillales</taxon>
        <taxon>Paenibacillaceae</taxon>
        <taxon>Paenibacillus</taxon>
    </lineage>
</organism>
<dbReference type="GO" id="GO:0006508">
    <property type="term" value="P:proteolysis"/>
    <property type="evidence" value="ECO:0007669"/>
    <property type="project" value="UniProtKB-KW"/>
</dbReference>
<keyword evidence="7" id="KW-0647">Proteasome</keyword>
<dbReference type="Proteomes" id="UP000198538">
    <property type="component" value="Unassembled WGS sequence"/>
</dbReference>
<feature type="domain" description="JAB" evidence="6">
    <location>
        <begin position="15"/>
        <end position="107"/>
    </location>
</feature>
<dbReference type="GO" id="GO:0008270">
    <property type="term" value="F:zinc ion binding"/>
    <property type="evidence" value="ECO:0007669"/>
    <property type="project" value="TreeGrafter"/>
</dbReference>
<dbReference type="PANTHER" id="PTHR34858:SF1">
    <property type="entry name" value="CYSO-CYSTEINE PEPTIDASE"/>
    <property type="match status" value="1"/>
</dbReference>
<evidence type="ECO:0000259" key="6">
    <source>
        <dbReference type="Pfam" id="PF14464"/>
    </source>
</evidence>
<keyword evidence="1" id="KW-0645">Protease</keyword>
<gene>
    <name evidence="7" type="ORF">SAMN05720606_12741</name>
</gene>
<evidence type="ECO:0000313" key="8">
    <source>
        <dbReference type="Proteomes" id="UP000198538"/>
    </source>
</evidence>
<sequence>MAALHGQQNTLTLPRSVEREMSRHMHLSLPQEACGVVLGESAAGGIRISRFQPIRNVAPDPLHHFSLDQSEWIQCFFSDVTIVGIFHTHPCSLPIPSQEDLQALPNFAGMMHTYLIGAPDLSVSASENSRSSMLLNAYQIISNEAQPRGEASFQLYPYSLIPLTLRMT</sequence>
<dbReference type="EMBL" id="FMVM01000027">
    <property type="protein sequence ID" value="SCZ12692.1"/>
    <property type="molecule type" value="Genomic_DNA"/>
</dbReference>
<evidence type="ECO:0000256" key="3">
    <source>
        <dbReference type="ARBA" id="ARBA00022801"/>
    </source>
</evidence>
<name>A0A1G5LIL9_9BACL</name>
<dbReference type="Gene3D" id="3.40.140.10">
    <property type="entry name" value="Cytidine Deaminase, domain 2"/>
    <property type="match status" value="1"/>
</dbReference>
<protein>
    <submittedName>
        <fullName evidence="7">Proteasome lid subunit RPN8/RPN11, contains Jab1/MPN metalloenzyme (JAMM) motif</fullName>
    </submittedName>
</protein>
<dbReference type="Pfam" id="PF14464">
    <property type="entry name" value="Prok-JAB"/>
    <property type="match status" value="1"/>
</dbReference>
<evidence type="ECO:0000256" key="2">
    <source>
        <dbReference type="ARBA" id="ARBA00022723"/>
    </source>
</evidence>
<keyword evidence="2" id="KW-0479">Metal-binding</keyword>
<dbReference type="GO" id="GO:0000502">
    <property type="term" value="C:proteasome complex"/>
    <property type="evidence" value="ECO:0007669"/>
    <property type="project" value="UniProtKB-KW"/>
</dbReference>
<evidence type="ECO:0000256" key="5">
    <source>
        <dbReference type="ARBA" id="ARBA00023049"/>
    </source>
</evidence>
<keyword evidence="8" id="KW-1185">Reference proteome</keyword>
<dbReference type="PANTHER" id="PTHR34858">
    <property type="entry name" value="CYSO-CYSTEINE PEPTIDASE"/>
    <property type="match status" value="1"/>
</dbReference>
<reference evidence="8" key="1">
    <citation type="submission" date="2016-10" db="EMBL/GenBank/DDBJ databases">
        <authorList>
            <person name="Varghese N."/>
            <person name="Submissions S."/>
        </authorList>
    </citation>
    <scope>NUCLEOTIDE SEQUENCE [LARGE SCALE GENOMIC DNA]</scope>
    <source>
        <strain evidence="8">BL9</strain>
    </source>
</reference>
<proteinExistence type="predicted"/>
<dbReference type="GO" id="GO:0008235">
    <property type="term" value="F:metalloexopeptidase activity"/>
    <property type="evidence" value="ECO:0007669"/>
    <property type="project" value="TreeGrafter"/>
</dbReference>
<keyword evidence="3" id="KW-0378">Hydrolase</keyword>
<accession>A0A1G5LIL9</accession>
<dbReference type="InterPro" id="IPR051929">
    <property type="entry name" value="VirAsm_ModProt"/>
</dbReference>
<dbReference type="RefSeq" id="WP_090924738.1">
    <property type="nucleotide sequence ID" value="NZ_FMVM01000027.1"/>
</dbReference>
<evidence type="ECO:0000256" key="1">
    <source>
        <dbReference type="ARBA" id="ARBA00022670"/>
    </source>
</evidence>
<keyword evidence="5" id="KW-0482">Metalloprotease</keyword>
<evidence type="ECO:0000256" key="4">
    <source>
        <dbReference type="ARBA" id="ARBA00022833"/>
    </source>
</evidence>
<keyword evidence="4" id="KW-0862">Zinc</keyword>
<dbReference type="STRING" id="582692.SAMN05720606_12741"/>
<dbReference type="SUPFAM" id="SSF102712">
    <property type="entry name" value="JAB1/MPN domain"/>
    <property type="match status" value="1"/>
</dbReference>
<dbReference type="InterPro" id="IPR028090">
    <property type="entry name" value="JAB_dom_prok"/>
</dbReference>
<evidence type="ECO:0000313" key="7">
    <source>
        <dbReference type="EMBL" id="SCZ12692.1"/>
    </source>
</evidence>
<dbReference type="AlphaFoldDB" id="A0A1G5LIL9"/>